<sequence>MKHSEKQSAGFFQRLRQRFTNQSKTNQTAAHSGSRFMADLDKVAGSETSEATASMSRVARQQAKEQQFKDAKTIHPNMRRRLNWAISIVAILIVIVYLVLFFV</sequence>
<dbReference type="AlphaFoldDB" id="A0A0R2BIH8"/>
<organism evidence="3 4">
    <name type="scientific">Lapidilactobacillus dextrinicus DSM 20335</name>
    <dbReference type="NCBI Taxonomy" id="1423738"/>
    <lineage>
        <taxon>Bacteria</taxon>
        <taxon>Bacillati</taxon>
        <taxon>Bacillota</taxon>
        <taxon>Bacilli</taxon>
        <taxon>Lactobacillales</taxon>
        <taxon>Lactobacillaceae</taxon>
        <taxon>Lapidilactobacillus</taxon>
    </lineage>
</organism>
<protein>
    <submittedName>
        <fullName evidence="3">Uncharacterized protein</fullName>
    </submittedName>
</protein>
<accession>A0A0R2BIH8</accession>
<dbReference type="EMBL" id="AYYK01000022">
    <property type="protein sequence ID" value="KRM78306.1"/>
    <property type="molecule type" value="Genomic_DNA"/>
</dbReference>
<keyword evidence="2" id="KW-0812">Transmembrane</keyword>
<evidence type="ECO:0000256" key="1">
    <source>
        <dbReference type="SAM" id="MobiDB-lite"/>
    </source>
</evidence>
<keyword evidence="2" id="KW-1133">Transmembrane helix</keyword>
<dbReference type="OrthoDB" id="9980585at2"/>
<feature type="compositionally biased region" description="Basic and acidic residues" evidence="1">
    <location>
        <begin position="62"/>
        <end position="72"/>
    </location>
</feature>
<dbReference type="RefSeq" id="WP_057757536.1">
    <property type="nucleotide sequence ID" value="NZ_AYYK01000022.1"/>
</dbReference>
<evidence type="ECO:0000256" key="2">
    <source>
        <dbReference type="SAM" id="Phobius"/>
    </source>
</evidence>
<proteinExistence type="predicted"/>
<evidence type="ECO:0000313" key="3">
    <source>
        <dbReference type="EMBL" id="KRM78306.1"/>
    </source>
</evidence>
<evidence type="ECO:0000313" key="4">
    <source>
        <dbReference type="Proteomes" id="UP000051813"/>
    </source>
</evidence>
<gene>
    <name evidence="3" type="ORF">FC84_GL001128</name>
</gene>
<keyword evidence="4" id="KW-1185">Reference proteome</keyword>
<dbReference type="PATRIC" id="fig|1423738.3.peg.1141"/>
<feature type="transmembrane region" description="Helical" evidence="2">
    <location>
        <begin position="82"/>
        <end position="102"/>
    </location>
</feature>
<dbReference type="Proteomes" id="UP000051813">
    <property type="component" value="Unassembled WGS sequence"/>
</dbReference>
<name>A0A0R2BIH8_9LACO</name>
<reference evidence="3 4" key="1">
    <citation type="journal article" date="2015" name="Genome Announc.">
        <title>Expanding the biotechnology potential of lactobacilli through comparative genomics of 213 strains and associated genera.</title>
        <authorList>
            <person name="Sun Z."/>
            <person name="Harris H.M."/>
            <person name="McCann A."/>
            <person name="Guo C."/>
            <person name="Argimon S."/>
            <person name="Zhang W."/>
            <person name="Yang X."/>
            <person name="Jeffery I.B."/>
            <person name="Cooney J.C."/>
            <person name="Kagawa T.F."/>
            <person name="Liu W."/>
            <person name="Song Y."/>
            <person name="Salvetti E."/>
            <person name="Wrobel A."/>
            <person name="Rasinkangas P."/>
            <person name="Parkhill J."/>
            <person name="Rea M.C."/>
            <person name="O'Sullivan O."/>
            <person name="Ritari J."/>
            <person name="Douillard F.P."/>
            <person name="Paul Ross R."/>
            <person name="Yang R."/>
            <person name="Briner A.E."/>
            <person name="Felis G.E."/>
            <person name="de Vos W.M."/>
            <person name="Barrangou R."/>
            <person name="Klaenhammer T.R."/>
            <person name="Caufield P.W."/>
            <person name="Cui Y."/>
            <person name="Zhang H."/>
            <person name="O'Toole P.W."/>
        </authorList>
    </citation>
    <scope>NUCLEOTIDE SEQUENCE [LARGE SCALE GENOMIC DNA]</scope>
    <source>
        <strain evidence="3 4">DSM 20335</strain>
    </source>
</reference>
<comment type="caution">
    <text evidence="3">The sequence shown here is derived from an EMBL/GenBank/DDBJ whole genome shotgun (WGS) entry which is preliminary data.</text>
</comment>
<dbReference type="STRING" id="1423738.FC84_GL001128"/>
<feature type="region of interest" description="Disordered" evidence="1">
    <location>
        <begin position="48"/>
        <end position="72"/>
    </location>
</feature>
<keyword evidence="2" id="KW-0472">Membrane</keyword>